<accession>A0A5P8WHX7</accession>
<dbReference type="KEGG" id="nsh:GXM_09909"/>
<protein>
    <submittedName>
        <fullName evidence="2">Uncharacterized protein</fullName>
    </submittedName>
</protein>
<dbReference type="Proteomes" id="UP000326678">
    <property type="component" value="Chromosome pGXM01"/>
</dbReference>
<gene>
    <name evidence="2" type="ORF">GXM_09909</name>
</gene>
<name>A0A5P8WHX7_9NOSO</name>
<keyword evidence="3" id="KW-1185">Reference proteome</keyword>
<proteinExistence type="predicted"/>
<dbReference type="AlphaFoldDB" id="A0A5P8WHX7"/>
<evidence type="ECO:0000313" key="3">
    <source>
        <dbReference type="Proteomes" id="UP000326678"/>
    </source>
</evidence>
<evidence type="ECO:0000313" key="2">
    <source>
        <dbReference type="EMBL" id="QFS52415.1"/>
    </source>
</evidence>
<feature type="region of interest" description="Disordered" evidence="1">
    <location>
        <begin position="1"/>
        <end position="26"/>
    </location>
</feature>
<sequence length="43" mass="4718">MALNSISGEKVKAHIEGESSAVPVKNPEKWSRQALIARSNMRP</sequence>
<evidence type="ECO:0000256" key="1">
    <source>
        <dbReference type="SAM" id="MobiDB-lite"/>
    </source>
</evidence>
<dbReference type="RefSeq" id="WP_267313768.1">
    <property type="nucleotide sequence ID" value="NZ_CP045228.1"/>
</dbReference>
<organism evidence="2 3">
    <name type="scientific">Nostoc sphaeroides CCNUC1</name>
    <dbReference type="NCBI Taxonomy" id="2653204"/>
    <lineage>
        <taxon>Bacteria</taxon>
        <taxon>Bacillati</taxon>
        <taxon>Cyanobacteriota</taxon>
        <taxon>Cyanophyceae</taxon>
        <taxon>Nostocales</taxon>
        <taxon>Nostocaceae</taxon>
        <taxon>Nostoc</taxon>
    </lineage>
</organism>
<reference evidence="2 3" key="1">
    <citation type="submission" date="2019-10" db="EMBL/GenBank/DDBJ databases">
        <title>Genomic and transcriptomic insights into the perfect genentic adaptation of a filamentous nitrogen-fixing cyanobacterium to rice fields.</title>
        <authorList>
            <person name="Chen Z."/>
        </authorList>
    </citation>
    <scope>NUCLEOTIDE SEQUENCE [LARGE SCALE GENOMIC DNA]</scope>
    <source>
        <strain evidence="2">CCNUC1</strain>
    </source>
</reference>
<dbReference type="EMBL" id="CP045228">
    <property type="protein sequence ID" value="QFS52415.1"/>
    <property type="molecule type" value="Genomic_DNA"/>
</dbReference>